<evidence type="ECO:0000256" key="5">
    <source>
        <dbReference type="ARBA" id="ARBA00023136"/>
    </source>
</evidence>
<keyword evidence="4" id="KW-1133">Transmembrane helix</keyword>
<dbReference type="SMART" id="SM01049">
    <property type="entry name" value="Cache_2"/>
    <property type="match status" value="2"/>
</dbReference>
<keyword evidence="3" id="KW-0812">Transmembrane</keyword>
<evidence type="ECO:0000256" key="4">
    <source>
        <dbReference type="ARBA" id="ARBA00022989"/>
    </source>
</evidence>
<dbReference type="PROSITE" id="PS51257">
    <property type="entry name" value="PROKAR_LIPOPROTEIN"/>
    <property type="match status" value="1"/>
</dbReference>
<organism evidence="7 8">
    <name type="scientific">Methanocorpusculum petauri</name>
    <dbReference type="NCBI Taxonomy" id="3002863"/>
    <lineage>
        <taxon>Archaea</taxon>
        <taxon>Methanobacteriati</taxon>
        <taxon>Methanobacteriota</taxon>
        <taxon>Stenosarchaea group</taxon>
        <taxon>Methanomicrobia</taxon>
        <taxon>Methanomicrobiales</taxon>
        <taxon>Methanocorpusculaceae</taxon>
        <taxon>Methanocorpusculum</taxon>
    </lineage>
</organism>
<comment type="subcellular location">
    <subcellularLocation>
        <location evidence="1">Cell membrane</location>
        <topology evidence="1">Multi-pass membrane protein</topology>
    </subcellularLocation>
</comment>
<comment type="caution">
    <text evidence="7">The sequence shown here is derived from an EMBL/GenBank/DDBJ whole genome shotgun (WGS) entry which is preliminary data.</text>
</comment>
<dbReference type="RefSeq" id="WP_268924649.1">
    <property type="nucleotide sequence ID" value="NZ_JAPTGB010000007.1"/>
</dbReference>
<protein>
    <submittedName>
        <fullName evidence="7">Cache domain-containing protein</fullName>
    </submittedName>
</protein>
<sequence length="567" mass="63303">MTFPKAVTIIIIVVLFLLVSGCVQSQQQEEVPYLFPISDASPEVVTALDHFSADLVAQANAIDLDLSNAATALSGVPGYEESKIAGVLWDLYNMYPLSVGVTRVGPDGREYKTVPAFIFTDITASPEFWEFNETAFAENNETLLLGPMYSKQNGEVLHIRHPVYDSDGEYDGYVGISFIYSYMINRSEAYFMQTNTTHYFPALYDSQGEVVYHPDTGLIGENVMELSEESQSILKHTEAIFMQPEGMMKYLYYPFGSEILIEHTAVWKTIDVYGREFRPNIVKYEFDISDHNAVFRMNPDDLSAIVGSMFSFAKREGTKGTLSAINDPNGIFSAMTNITLFAYDINGTLLAHSSTPELIGQNRMNARGSYGLRYIGMMSDRCTQGGGFVHYHMPVSDTNDNLSVLMLAYVLPVDENWFVGASFPMKLVIPDIEKRDKLTEDVVAAQKFIYEHGKDAALAEFMDHDGTLQLNKTYILALDYNGTVLSAPIRTNLAGTNALGFTSPHGESSMRELLILARQGGGYLLLETENPDGTYEMHLLYVEPVDNTWCIASWVSLDSFEETRVEV</sequence>
<evidence type="ECO:0000256" key="3">
    <source>
        <dbReference type="ARBA" id="ARBA00022692"/>
    </source>
</evidence>
<evidence type="ECO:0000313" key="8">
    <source>
        <dbReference type="Proteomes" id="UP001141422"/>
    </source>
</evidence>
<dbReference type="InterPro" id="IPR004010">
    <property type="entry name" value="Double_Cache_2"/>
</dbReference>
<dbReference type="Pfam" id="PF08269">
    <property type="entry name" value="dCache_2"/>
    <property type="match status" value="1"/>
</dbReference>
<evidence type="ECO:0000313" key="7">
    <source>
        <dbReference type="EMBL" id="MCZ0860433.1"/>
    </source>
</evidence>
<keyword evidence="8" id="KW-1185">Reference proteome</keyword>
<dbReference type="Pfam" id="PF17200">
    <property type="entry name" value="sCache_2"/>
    <property type="match status" value="1"/>
</dbReference>
<dbReference type="Gene3D" id="3.30.450.20">
    <property type="entry name" value="PAS domain"/>
    <property type="match status" value="2"/>
</dbReference>
<keyword evidence="5" id="KW-0472">Membrane</keyword>
<dbReference type="Proteomes" id="UP001141422">
    <property type="component" value="Unassembled WGS sequence"/>
</dbReference>
<reference evidence="7" key="1">
    <citation type="submission" date="2022-12" db="EMBL/GenBank/DDBJ databases">
        <title>Isolation and characterisation of novel Methanocorpusculum spp. from native Australian herbivores indicates the genus is ancestrally host-associated.</title>
        <authorList>
            <person name="Volmer J.G."/>
            <person name="Soo R.M."/>
            <person name="Evans P.N."/>
            <person name="Hoedt E.C."/>
            <person name="Astorga Alsina A.L."/>
            <person name="Woodcroft B.J."/>
            <person name="Tyson G.W."/>
            <person name="Hugenholtz P."/>
            <person name="Morrison M."/>
        </authorList>
    </citation>
    <scope>NUCLEOTIDE SEQUENCE</scope>
    <source>
        <strain evidence="7">MG</strain>
    </source>
</reference>
<evidence type="ECO:0000259" key="6">
    <source>
        <dbReference type="SMART" id="SM01049"/>
    </source>
</evidence>
<proteinExistence type="predicted"/>
<gene>
    <name evidence="7" type="ORF">O0S10_04210</name>
</gene>
<feature type="domain" description="Single Cache" evidence="6">
    <location>
        <begin position="291"/>
        <end position="376"/>
    </location>
</feature>
<feature type="domain" description="Single Cache" evidence="6">
    <location>
        <begin position="425"/>
        <end position="511"/>
    </location>
</feature>
<keyword evidence="2" id="KW-1003">Cell membrane</keyword>
<dbReference type="EMBL" id="JAPTGB010000007">
    <property type="protein sequence ID" value="MCZ0860433.1"/>
    <property type="molecule type" value="Genomic_DNA"/>
</dbReference>
<evidence type="ECO:0000256" key="1">
    <source>
        <dbReference type="ARBA" id="ARBA00004651"/>
    </source>
</evidence>
<accession>A0ABT4IH70</accession>
<evidence type="ECO:0000256" key="2">
    <source>
        <dbReference type="ARBA" id="ARBA00022475"/>
    </source>
</evidence>
<name>A0ABT4IH70_9EURY</name>
<dbReference type="InterPro" id="IPR033480">
    <property type="entry name" value="sCache_2"/>
</dbReference>